<dbReference type="InterPro" id="IPR003673">
    <property type="entry name" value="CoA-Trfase_fam_III"/>
</dbReference>
<comment type="caution">
    <text evidence="2">The sequence shown here is derived from an EMBL/GenBank/DDBJ whole genome shotgun (WGS) entry which is preliminary data.</text>
</comment>
<dbReference type="AlphaFoldDB" id="A0A9X2VYH2"/>
<evidence type="ECO:0000313" key="3">
    <source>
        <dbReference type="Proteomes" id="UP001142648"/>
    </source>
</evidence>
<sequence>MNEVPGEPLRVVEISSGVAGAYCGWLLSEMGARVIRLPAEDPKGRSAGRPSDAITLGLAYYAAGKEPLDPADISEAVENADIVISDDTTLFTAILGASPEGFVALHPGTVVAVSTVFGLTGPLAKTAAVPLDAQVQASVSWALGEQGRPPLAIPPGVLECQAGAHLAAASLLARRAGPRPDGGRVVDIALIDVLAHYVGVNCRFYIHHGMEWRREGRRAAQSGGAYPFVILPCADGAVCLSGRTRPEWERFVEAMGTPEWTKEPRYQRLRAMGQEYPEEVDALIQPWLAKHTKAEIEEIADRFRLTIAPLRDLAEVLDTPQFAHRDFLRSWTHGDRNLTATGLPFRVAQARGESQAPNEARSLLSCVGSPRQETDDLPLAGLRVLDLGWVWSAPQVGSMLAQFGAEVIKIEHRKRPDNSRLSGVIIRDGERIEGQTMDMSPMFHQINKGKMGITLNLKEPIAVDLLRQLAASSDVVLENMSAGSLERSGIGFDTLSAGNPGLIMVAMSGAGQFGPASDMRTYAPTMSSFVGLESLVGYPGEEPTGALNFALGDPNAAVHALVALFAALERREATGKGAYIDLSQTEALFCTLIPYALQAQLDGHQPEPVGNSHPGMAPHGIYPAKGDDRWLSLAVRDDRDWQALCAIAPEEAWARDQRFASAHARIASRAELDRMVEAWSVKHDRDALVSSLRAAGVPASPVNDIDGLWADVQIAAREMAEVVELPGLGGETLFRAPWNISGIKIATGTRGPIIGEHNDSVLQRLLGLSPDESAQLVEDGVIA</sequence>
<dbReference type="RefSeq" id="WP_259960291.1">
    <property type="nucleotide sequence ID" value="NZ_JAOAMV010000001.1"/>
</dbReference>
<dbReference type="Proteomes" id="UP001142648">
    <property type="component" value="Unassembled WGS sequence"/>
</dbReference>
<keyword evidence="3" id="KW-1185">Reference proteome</keyword>
<dbReference type="PANTHER" id="PTHR48228">
    <property type="entry name" value="SUCCINYL-COA--D-CITRAMALATE COA-TRANSFERASE"/>
    <property type="match status" value="1"/>
</dbReference>
<name>A0A9X2VYH2_9SPHN</name>
<organism evidence="2 3">
    <name type="scientific">Tsuneonella litorea</name>
    <dbReference type="NCBI Taxonomy" id="2976475"/>
    <lineage>
        <taxon>Bacteria</taxon>
        <taxon>Pseudomonadati</taxon>
        <taxon>Pseudomonadota</taxon>
        <taxon>Alphaproteobacteria</taxon>
        <taxon>Sphingomonadales</taxon>
        <taxon>Erythrobacteraceae</taxon>
        <taxon>Tsuneonella</taxon>
    </lineage>
</organism>
<reference evidence="2" key="1">
    <citation type="submission" date="2022-09" db="EMBL/GenBank/DDBJ databases">
        <title>The genome sequence of Tsuneonella sp. YG55.</title>
        <authorList>
            <person name="Liu Y."/>
        </authorList>
    </citation>
    <scope>NUCLEOTIDE SEQUENCE</scope>
    <source>
        <strain evidence="2">YG55</strain>
    </source>
</reference>
<dbReference type="SUPFAM" id="SSF89796">
    <property type="entry name" value="CoA-transferase family III (CaiB/BaiF)"/>
    <property type="match status" value="2"/>
</dbReference>
<dbReference type="GO" id="GO:0016740">
    <property type="term" value="F:transferase activity"/>
    <property type="evidence" value="ECO:0007669"/>
    <property type="project" value="UniProtKB-KW"/>
</dbReference>
<proteinExistence type="predicted"/>
<dbReference type="Gene3D" id="3.30.1540.10">
    <property type="entry name" value="formyl-coa transferase, domain 3"/>
    <property type="match status" value="2"/>
</dbReference>
<dbReference type="InterPro" id="IPR044855">
    <property type="entry name" value="CoA-Trfase_III_dom3_sf"/>
</dbReference>
<accession>A0A9X2VYH2</accession>
<evidence type="ECO:0000313" key="2">
    <source>
        <dbReference type="EMBL" id="MCT2557512.1"/>
    </source>
</evidence>
<gene>
    <name evidence="2" type="ORF">N0B51_00810</name>
</gene>
<dbReference type="EMBL" id="JAOAMV010000001">
    <property type="protein sequence ID" value="MCT2557512.1"/>
    <property type="molecule type" value="Genomic_DNA"/>
</dbReference>
<dbReference type="InterPro" id="IPR050509">
    <property type="entry name" value="CoA-transferase_III"/>
</dbReference>
<dbReference type="InterPro" id="IPR023606">
    <property type="entry name" value="CoA-Trfase_III_dom_1_sf"/>
</dbReference>
<protein>
    <submittedName>
        <fullName evidence="2">CoA transferase</fullName>
    </submittedName>
</protein>
<dbReference type="PANTHER" id="PTHR48228:SF6">
    <property type="entry name" value="L-CARNITINE COA-TRANSFERASE"/>
    <property type="match status" value="1"/>
</dbReference>
<dbReference type="Pfam" id="PF02515">
    <property type="entry name" value="CoA_transf_3"/>
    <property type="match status" value="2"/>
</dbReference>
<evidence type="ECO:0000256" key="1">
    <source>
        <dbReference type="ARBA" id="ARBA00022679"/>
    </source>
</evidence>
<dbReference type="Gene3D" id="3.40.50.10540">
    <property type="entry name" value="Crotonobetainyl-coa:carnitine coa-transferase, domain 1"/>
    <property type="match status" value="2"/>
</dbReference>
<keyword evidence="1 2" id="KW-0808">Transferase</keyword>